<dbReference type="InterPro" id="IPR051177">
    <property type="entry name" value="CIK-Related_Protein"/>
</dbReference>
<evidence type="ECO:0000256" key="1">
    <source>
        <dbReference type="SAM" id="MobiDB-lite"/>
    </source>
</evidence>
<organism evidence="3 4">
    <name type="scientific">Discina gigas</name>
    <dbReference type="NCBI Taxonomy" id="1032678"/>
    <lineage>
        <taxon>Eukaryota</taxon>
        <taxon>Fungi</taxon>
        <taxon>Dikarya</taxon>
        <taxon>Ascomycota</taxon>
        <taxon>Pezizomycotina</taxon>
        <taxon>Pezizomycetes</taxon>
        <taxon>Pezizales</taxon>
        <taxon>Discinaceae</taxon>
        <taxon>Discina</taxon>
    </lineage>
</organism>
<gene>
    <name evidence="3" type="primary">ppk32</name>
    <name evidence="3" type="ORF">Q9L58_001059</name>
</gene>
<feature type="compositionally biased region" description="Gly residues" evidence="1">
    <location>
        <begin position="786"/>
        <end position="796"/>
    </location>
</feature>
<feature type="domain" description="Protein kinase" evidence="2">
    <location>
        <begin position="1"/>
        <end position="331"/>
    </location>
</feature>
<feature type="region of interest" description="Disordered" evidence="1">
    <location>
        <begin position="672"/>
        <end position="732"/>
    </location>
</feature>
<dbReference type="PROSITE" id="PS50011">
    <property type="entry name" value="PROTEIN_KINASE_DOM"/>
    <property type="match status" value="1"/>
</dbReference>
<keyword evidence="3" id="KW-0418">Kinase</keyword>
<dbReference type="GO" id="GO:0016301">
    <property type="term" value="F:kinase activity"/>
    <property type="evidence" value="ECO:0007669"/>
    <property type="project" value="UniProtKB-KW"/>
</dbReference>
<dbReference type="SMART" id="SM00220">
    <property type="entry name" value="S_TKc"/>
    <property type="match status" value="1"/>
</dbReference>
<keyword evidence="3" id="KW-0808">Transferase</keyword>
<dbReference type="Gene3D" id="3.30.200.20">
    <property type="entry name" value="Phosphorylase Kinase, domain 1"/>
    <property type="match status" value="1"/>
</dbReference>
<protein>
    <submittedName>
        <fullName evidence="3">Protein kinase domain-containing protein ppk32</fullName>
    </submittedName>
</protein>
<reference evidence="3 4" key="1">
    <citation type="submission" date="2024-02" db="EMBL/GenBank/DDBJ databases">
        <title>Discinaceae phylogenomics.</title>
        <authorList>
            <person name="Dirks A.C."/>
            <person name="James T.Y."/>
        </authorList>
    </citation>
    <scope>NUCLEOTIDE SEQUENCE [LARGE SCALE GENOMIC DNA]</scope>
    <source>
        <strain evidence="3 4">ACD0624</strain>
    </source>
</reference>
<dbReference type="InterPro" id="IPR000719">
    <property type="entry name" value="Prot_kinase_dom"/>
</dbReference>
<dbReference type="Gene3D" id="1.25.10.10">
    <property type="entry name" value="Leucine-rich Repeat Variant"/>
    <property type="match status" value="1"/>
</dbReference>
<feature type="compositionally biased region" description="Low complexity" evidence="1">
    <location>
        <begin position="56"/>
        <end position="71"/>
    </location>
</feature>
<evidence type="ECO:0000313" key="3">
    <source>
        <dbReference type="EMBL" id="KAL0639967.1"/>
    </source>
</evidence>
<dbReference type="EMBL" id="JBBBZM010000007">
    <property type="protein sequence ID" value="KAL0639967.1"/>
    <property type="molecule type" value="Genomic_DNA"/>
</dbReference>
<keyword evidence="4" id="KW-1185">Reference proteome</keyword>
<feature type="region of interest" description="Disordered" evidence="1">
    <location>
        <begin position="51"/>
        <end position="75"/>
    </location>
</feature>
<feature type="region of interest" description="Disordered" evidence="1">
    <location>
        <begin position="781"/>
        <end position="824"/>
    </location>
</feature>
<evidence type="ECO:0000313" key="4">
    <source>
        <dbReference type="Proteomes" id="UP001447188"/>
    </source>
</evidence>
<comment type="caution">
    <text evidence="3">The sequence shown here is derived from an EMBL/GenBank/DDBJ whole genome shotgun (WGS) entry which is preliminary data.</text>
</comment>
<dbReference type="PANTHER" id="PTHR12984:SF6">
    <property type="entry name" value="SCY1-LIKE PROTEIN 2"/>
    <property type="match status" value="1"/>
</dbReference>
<dbReference type="Proteomes" id="UP001447188">
    <property type="component" value="Unassembled WGS sequence"/>
</dbReference>
<name>A0ABR3GVN5_9PEZI</name>
<dbReference type="Gene3D" id="1.10.510.10">
    <property type="entry name" value="Transferase(Phosphotransferase) domain 1"/>
    <property type="match status" value="1"/>
</dbReference>
<proteinExistence type="predicted"/>
<dbReference type="PANTHER" id="PTHR12984">
    <property type="entry name" value="SCY1-RELATED S/T PROTEIN KINASE-LIKE"/>
    <property type="match status" value="1"/>
</dbReference>
<dbReference type="InterPro" id="IPR011009">
    <property type="entry name" value="Kinase-like_dom_sf"/>
</dbReference>
<dbReference type="InterPro" id="IPR011989">
    <property type="entry name" value="ARM-like"/>
</dbReference>
<dbReference type="CDD" id="cd14011">
    <property type="entry name" value="PK_SCY1_like"/>
    <property type="match status" value="1"/>
</dbReference>
<dbReference type="InterPro" id="IPR016024">
    <property type="entry name" value="ARM-type_fold"/>
</dbReference>
<accession>A0ABR3GVN5</accession>
<evidence type="ECO:0000259" key="2">
    <source>
        <dbReference type="PROSITE" id="PS50011"/>
    </source>
</evidence>
<sequence>MFSNALKSFTSNITSNYTLSPAPTSQSGPWKIYDAKKKKTNQPVSVWTFERRSLDSPGAGSSSNGLSLRGGNPRDGLRAAQDEVVERLKKEASLLARLRHPCVLELVEPVEDTRGGGLMFATEHVLCSLGVLLAEKDEEEGRGGSARRKREVDIDELEIQKGLLQIGKALEFLHESAGLVHANITPEAVVINAKSDWKLTSLSFTISSISPPTPPTFDPRLPAYVQHCLDFSAPDLTIDNTLAPTCDLFSLGLLVIALYNHPHRSPLETHNSTNTYRRLLTSASTTPGTHNNFLSARPLPRALTDSLLPSLLTRHPSGRCTARVFQQSPYFDNILVSALRFLDGLAGKTPSEKASFMRGLLKVLPQFPRSVLEKKILPGLVEELRDGSTLALVLPNIFAIAESASARLFSERVLSRLKDVFVNTSAPSTNTEHKSAAAKIAEREKDAGKEGGLTVVLANLAVIMAKTTAREFKDDILPIYQLALESPTHALQDLALRSLHAILPKLDFPTLKNDVFPLVAGVFTRTSSLGIKIRGLEAFKVLCGGTPSDAPPDAYASQRATRKEDCPVLDKYTIQEKVVPLLKGIKTREPAVMMAALDVFAQIGSVCDREVVAMELLPGLWAMSLGPLLGLSQFQAFMTTIKSLSQKIEHEQTRKLQELGVSTTSNPAGEFLSFGGIPGASSRPASEPDADFESLVFGKKPSSPALGNGWGTPTPQQQQQQPPPRKVETPAFSWSTPTAAATPDTGLGSLSFTPMTPASMSTGGMGMGMGRGMNISLPQTQRAQTTGGGGGGGGGSHIDWSTAAGSRTPGFSAPMTPRSPAPSTPGFAAPVRGFPAPAPAAAAAAPLYPQVRQQAQMGGGGAFAGFMIPPPPPGMGGMGMNMGMGMGGGGMGMGGMGMGMGGGMNLVIGSGPPKKEKTLDQWESLL</sequence>
<dbReference type="Pfam" id="PF00069">
    <property type="entry name" value="Pkinase"/>
    <property type="match status" value="1"/>
</dbReference>
<dbReference type="SUPFAM" id="SSF56112">
    <property type="entry name" value="Protein kinase-like (PK-like)"/>
    <property type="match status" value="1"/>
</dbReference>
<dbReference type="SUPFAM" id="SSF48371">
    <property type="entry name" value="ARM repeat"/>
    <property type="match status" value="1"/>
</dbReference>